<accession>A0A5R9BYX3</accession>
<evidence type="ECO:0000313" key="1">
    <source>
        <dbReference type="EMBL" id="TLQ05171.1"/>
    </source>
</evidence>
<dbReference type="AlphaFoldDB" id="A0A5R9BYX3"/>
<protein>
    <recommendedName>
        <fullName evidence="3">Mga helix-turn-helix domain-containing protein</fullName>
    </recommendedName>
</protein>
<proteinExistence type="predicted"/>
<evidence type="ECO:0000313" key="2">
    <source>
        <dbReference type="Proteomes" id="UP000305541"/>
    </source>
</evidence>
<dbReference type="RefSeq" id="WP_138473919.1">
    <property type="nucleotide sequence ID" value="NZ_VBTH01000003.1"/>
</dbReference>
<organism evidence="1 2">
    <name type="scientific">Pediococcus stilesii</name>
    <dbReference type="NCBI Taxonomy" id="331679"/>
    <lineage>
        <taxon>Bacteria</taxon>
        <taxon>Bacillati</taxon>
        <taxon>Bacillota</taxon>
        <taxon>Bacilli</taxon>
        <taxon>Lactobacillales</taxon>
        <taxon>Lactobacillaceae</taxon>
        <taxon>Pediococcus</taxon>
    </lineage>
</organism>
<dbReference type="OrthoDB" id="2143991at2"/>
<dbReference type="EMBL" id="VBTH01000003">
    <property type="protein sequence ID" value="TLQ05171.1"/>
    <property type="molecule type" value="Genomic_DNA"/>
</dbReference>
<comment type="caution">
    <text evidence="1">The sequence shown here is derived from an EMBL/GenBank/DDBJ whole genome shotgun (WGS) entry which is preliminary data.</text>
</comment>
<sequence>MLEKFNMFLDDDQQLVLKMSEKIFESSEKRWTISRLQGELNVSRHQTLMAFDLLQSLIDSLGIEEVDVRYLKQGTLIIDGLSTTVIKQVLKKMAQKSIRLNVFINNYLGIYGVQTQFLKKFGVSRATYYRNIQSINQIIKRDFKVLEQSDEVKIRQIIFSIIHYFFDGAELLPEQLKKQIPRLIDQLPAVKTQKLRLTEREKLLNFVFVQTCRINQGNVVTRSFITNQSLAPLKSMSEIWHVDCRTIYREFEYLHAYLIVNEILAGPIEKGWNVNLLDEVNAITDMQIKILGEIFQQKRSTLRFAGEQLLKVNAKIFSPFYFGTTFVDPVKKPFFMKTYPELSAVTQKMIETLSQGQHLNLDRDLLTQAYYAYILFLLTNFSQNDLIAPIEITVDFSNGPLYTKYITDLLKQFDKLNIKISSQLTKKTNIFLSDQPVKQGTYKQLIWQTPPVTSDLEALGSMIVKERSNLYGE</sequence>
<gene>
    <name evidence="1" type="ORF">FEZ51_02730</name>
</gene>
<reference evidence="1 2" key="1">
    <citation type="submission" date="2019-05" db="EMBL/GenBank/DDBJ databases">
        <title>The metagenome of a microbial culture collection derived from dairy environment covers the genomic content of the human microbiome.</title>
        <authorList>
            <person name="Roder T."/>
            <person name="Wuthrich D."/>
            <person name="Sattari Z."/>
            <person name="Von Ah U."/>
            <person name="Bar C."/>
            <person name="Ronchi F."/>
            <person name="Macpherson A.J."/>
            <person name="Ganal-Vonarburg S.C."/>
            <person name="Bruggmann R."/>
            <person name="Vergeres G."/>
        </authorList>
    </citation>
    <scope>NUCLEOTIDE SEQUENCE [LARGE SCALE GENOMIC DNA]</scope>
    <source>
        <strain evidence="1 2">FAM 18815</strain>
    </source>
</reference>
<dbReference type="Proteomes" id="UP000305541">
    <property type="component" value="Unassembled WGS sequence"/>
</dbReference>
<name>A0A5R9BYX3_9LACO</name>
<evidence type="ECO:0008006" key="3">
    <source>
        <dbReference type="Google" id="ProtNLM"/>
    </source>
</evidence>